<keyword evidence="3 10" id="KW-1003">Cell membrane</keyword>
<keyword evidence="13" id="KW-1185">Reference proteome</keyword>
<evidence type="ECO:0000256" key="5">
    <source>
        <dbReference type="ARBA" id="ARBA00022989"/>
    </source>
</evidence>
<evidence type="ECO:0000313" key="12">
    <source>
        <dbReference type="EMBL" id="MDA0163657.1"/>
    </source>
</evidence>
<feature type="transmembrane region" description="Helical" evidence="10">
    <location>
        <begin position="31"/>
        <end position="49"/>
    </location>
</feature>
<dbReference type="Pfam" id="PF00999">
    <property type="entry name" value="Na_H_Exchanger"/>
    <property type="match status" value="1"/>
</dbReference>
<proteinExistence type="inferred from homology"/>
<evidence type="ECO:0000256" key="7">
    <source>
        <dbReference type="ARBA" id="ARBA00023065"/>
    </source>
</evidence>
<evidence type="ECO:0000256" key="4">
    <source>
        <dbReference type="ARBA" id="ARBA00022692"/>
    </source>
</evidence>
<feature type="transmembrane region" description="Helical" evidence="10">
    <location>
        <begin position="183"/>
        <end position="204"/>
    </location>
</feature>
<dbReference type="GO" id="GO:0098719">
    <property type="term" value="P:sodium ion import across plasma membrane"/>
    <property type="evidence" value="ECO:0007669"/>
    <property type="project" value="TreeGrafter"/>
</dbReference>
<feature type="domain" description="Cation/H+ exchanger transmembrane" evidence="11">
    <location>
        <begin position="15"/>
        <end position="401"/>
    </location>
</feature>
<dbReference type="GO" id="GO:0051453">
    <property type="term" value="P:regulation of intracellular pH"/>
    <property type="evidence" value="ECO:0007669"/>
    <property type="project" value="TreeGrafter"/>
</dbReference>
<name>A0A9X3MYT8_9ACTN</name>
<keyword evidence="5 10" id="KW-1133">Transmembrane helix</keyword>
<evidence type="ECO:0000256" key="9">
    <source>
        <dbReference type="ARBA" id="ARBA00023201"/>
    </source>
</evidence>
<gene>
    <name evidence="12" type="ORF">OM076_25510</name>
</gene>
<feature type="transmembrane region" description="Helical" evidence="10">
    <location>
        <begin position="6"/>
        <end position="24"/>
    </location>
</feature>
<comment type="caution">
    <text evidence="10">Lacks conserved residue(s) required for the propagation of feature annotation.</text>
</comment>
<feature type="transmembrane region" description="Helical" evidence="10">
    <location>
        <begin position="55"/>
        <end position="72"/>
    </location>
</feature>
<evidence type="ECO:0000313" key="13">
    <source>
        <dbReference type="Proteomes" id="UP001149140"/>
    </source>
</evidence>
<dbReference type="Proteomes" id="UP001149140">
    <property type="component" value="Unassembled WGS sequence"/>
</dbReference>
<evidence type="ECO:0000256" key="2">
    <source>
        <dbReference type="ARBA" id="ARBA00022448"/>
    </source>
</evidence>
<dbReference type="InterPro" id="IPR018422">
    <property type="entry name" value="Cation/H_exchanger_CPA1"/>
</dbReference>
<feature type="transmembrane region" description="Helical" evidence="10">
    <location>
        <begin position="376"/>
        <end position="399"/>
    </location>
</feature>
<feature type="transmembrane region" description="Helical" evidence="10">
    <location>
        <begin position="348"/>
        <end position="370"/>
    </location>
</feature>
<evidence type="ECO:0000256" key="1">
    <source>
        <dbReference type="ARBA" id="ARBA00004651"/>
    </source>
</evidence>
<dbReference type="RefSeq" id="WP_270042902.1">
    <property type="nucleotide sequence ID" value="NZ_JAPDOD010000026.1"/>
</dbReference>
<comment type="function">
    <text evidence="10">Na(+)/H(+) antiporter that extrudes sodium in exchange for external protons.</text>
</comment>
<protein>
    <submittedName>
        <fullName evidence="12">Na+/H+ antiporter</fullName>
    </submittedName>
</protein>
<dbReference type="Gene3D" id="6.10.140.1330">
    <property type="match status" value="1"/>
</dbReference>
<keyword evidence="10" id="KW-0050">Antiport</keyword>
<comment type="subcellular location">
    <subcellularLocation>
        <location evidence="1 10">Cell membrane</location>
        <topology evidence="1 10">Multi-pass membrane protein</topology>
    </subcellularLocation>
</comment>
<dbReference type="GO" id="GO:0015386">
    <property type="term" value="F:potassium:proton antiporter activity"/>
    <property type="evidence" value="ECO:0007669"/>
    <property type="project" value="TreeGrafter"/>
</dbReference>
<sequence length="522" mass="56951">MDGVEVVIVALFVSVVVLAAAARAINVPYPIVLVIGGAILGFVPGLPDVQLDPDLVLVLFLPPLLYTGAFFANLRELRTNLRPIALLSIGLVIATVLVVAWVAHTLIDGLSWPAAFALGAIVGPTDPVAATAILRRLGVPRTLVTVLEGESLVNDATALVAYRIALAAAAGAGFSLLDATWDFVWKAAGGIAIGLIVGWVIAWVRSKLDDPLVENTIGLLSAYAAYVPAEHLDVSAVLAAVTVGCYVGWQAPRIASPATRIQGFGMWELLQFLLNAILFVLVGLQLPVVLDGLDGTHWTTLLGYAAAISAAVVITRMVWQQTVVFLIRAVDRRESVRARRSTWQLRVIGGWAGMRGAVSLAVALALPLDFEQRDLLIFLTFAVIFVTLVLQGLTLAPLIRWLGVIDDGTQESHEELKARLVATKAALARIEELKAEEWTRDDTLDRMQAQYEYRKRRLAARAGKIEDDGYEDRSFSYQTVLREVLEAQRVEVVRLRNQGTISNEVMHRIERELDLEDQRLEI</sequence>
<evidence type="ECO:0000256" key="8">
    <source>
        <dbReference type="ARBA" id="ARBA00023136"/>
    </source>
</evidence>
<feature type="transmembrane region" description="Helical" evidence="10">
    <location>
        <begin position="84"/>
        <end position="104"/>
    </location>
</feature>
<feature type="transmembrane region" description="Helical" evidence="10">
    <location>
        <begin position="156"/>
        <end position="177"/>
    </location>
</feature>
<dbReference type="PANTHER" id="PTHR10110">
    <property type="entry name" value="SODIUM/HYDROGEN EXCHANGER"/>
    <property type="match status" value="1"/>
</dbReference>
<dbReference type="EMBL" id="JAPDOD010000026">
    <property type="protein sequence ID" value="MDA0163657.1"/>
    <property type="molecule type" value="Genomic_DNA"/>
</dbReference>
<keyword evidence="4 10" id="KW-0812">Transmembrane</keyword>
<dbReference type="InterPro" id="IPR006153">
    <property type="entry name" value="Cation/H_exchanger_TM"/>
</dbReference>
<reference evidence="12" key="1">
    <citation type="submission" date="2022-10" db="EMBL/GenBank/DDBJ databases">
        <title>The WGS of Solirubrobacter ginsenosidimutans DSM 21036.</title>
        <authorList>
            <person name="Jiang Z."/>
        </authorList>
    </citation>
    <scope>NUCLEOTIDE SEQUENCE</scope>
    <source>
        <strain evidence="12">DSM 21036</strain>
    </source>
</reference>
<keyword evidence="8 10" id="KW-0472">Membrane</keyword>
<feature type="transmembrane region" description="Helical" evidence="10">
    <location>
        <begin position="269"/>
        <end position="290"/>
    </location>
</feature>
<keyword evidence="7 10" id="KW-0406">Ion transport</keyword>
<dbReference type="PANTHER" id="PTHR10110:SF86">
    <property type="entry name" value="SODIUM_HYDROGEN EXCHANGER 7"/>
    <property type="match status" value="1"/>
</dbReference>
<evidence type="ECO:0000256" key="10">
    <source>
        <dbReference type="RuleBase" id="RU366002"/>
    </source>
</evidence>
<evidence type="ECO:0000256" key="6">
    <source>
        <dbReference type="ARBA" id="ARBA00023053"/>
    </source>
</evidence>
<dbReference type="GO" id="GO:0015385">
    <property type="term" value="F:sodium:proton antiporter activity"/>
    <property type="evidence" value="ECO:0007669"/>
    <property type="project" value="InterPro"/>
</dbReference>
<keyword evidence="6 10" id="KW-0915">Sodium</keyword>
<comment type="similarity">
    <text evidence="10">Belongs to the monovalent cation:proton antiporter 1 (CPA1) transporter (TC 2.A.36) family.</text>
</comment>
<dbReference type="NCBIfam" id="TIGR00831">
    <property type="entry name" value="a_cpa1"/>
    <property type="match status" value="1"/>
</dbReference>
<organism evidence="12 13">
    <name type="scientific">Solirubrobacter ginsenosidimutans</name>
    <dbReference type="NCBI Taxonomy" id="490573"/>
    <lineage>
        <taxon>Bacteria</taxon>
        <taxon>Bacillati</taxon>
        <taxon>Actinomycetota</taxon>
        <taxon>Thermoleophilia</taxon>
        <taxon>Solirubrobacterales</taxon>
        <taxon>Solirubrobacteraceae</taxon>
        <taxon>Solirubrobacter</taxon>
    </lineage>
</organism>
<feature type="transmembrane region" description="Helical" evidence="10">
    <location>
        <begin position="302"/>
        <end position="327"/>
    </location>
</feature>
<comment type="caution">
    <text evidence="12">The sequence shown here is derived from an EMBL/GenBank/DDBJ whole genome shotgun (WGS) entry which is preliminary data.</text>
</comment>
<dbReference type="InterPro" id="IPR004705">
    <property type="entry name" value="Cation/H_exchanger_CPA1_bac"/>
</dbReference>
<evidence type="ECO:0000259" key="11">
    <source>
        <dbReference type="Pfam" id="PF00999"/>
    </source>
</evidence>
<evidence type="ECO:0000256" key="3">
    <source>
        <dbReference type="ARBA" id="ARBA00022475"/>
    </source>
</evidence>
<accession>A0A9X3MYT8</accession>
<keyword evidence="9 10" id="KW-0739">Sodium transport</keyword>
<dbReference type="AlphaFoldDB" id="A0A9X3MYT8"/>
<dbReference type="GO" id="GO:0005886">
    <property type="term" value="C:plasma membrane"/>
    <property type="evidence" value="ECO:0007669"/>
    <property type="project" value="UniProtKB-SubCell"/>
</dbReference>
<keyword evidence="2 10" id="KW-0813">Transport</keyword>